<dbReference type="SMART" id="SM00267">
    <property type="entry name" value="GGDEF"/>
    <property type="match status" value="1"/>
</dbReference>
<dbReference type="NCBIfam" id="TIGR00254">
    <property type="entry name" value="GGDEF"/>
    <property type="match status" value="1"/>
</dbReference>
<dbReference type="InterPro" id="IPR001789">
    <property type="entry name" value="Sig_transdc_resp-reg_receiver"/>
</dbReference>
<dbReference type="PROSITE" id="PS50887">
    <property type="entry name" value="GGDEF"/>
    <property type="match status" value="1"/>
</dbReference>
<accession>A0A554WMV1</accession>
<dbReference type="RefSeq" id="WP_143895770.1">
    <property type="nucleotide sequence ID" value="NZ_VJND01000010.1"/>
</dbReference>
<dbReference type="GO" id="GO:0043709">
    <property type="term" value="P:cell adhesion involved in single-species biofilm formation"/>
    <property type="evidence" value="ECO:0007669"/>
    <property type="project" value="TreeGrafter"/>
</dbReference>
<dbReference type="GO" id="GO:0052621">
    <property type="term" value="F:diguanylate cyclase activity"/>
    <property type="evidence" value="ECO:0007669"/>
    <property type="project" value="UniProtKB-EC"/>
</dbReference>
<gene>
    <name evidence="6" type="primary">pleD_3</name>
    <name evidence="6" type="ORF">Tsedi_01765</name>
</gene>
<dbReference type="CDD" id="cd01949">
    <property type="entry name" value="GGDEF"/>
    <property type="match status" value="1"/>
</dbReference>
<dbReference type="AlphaFoldDB" id="A0A554WMV1"/>
<dbReference type="SUPFAM" id="SSF55073">
    <property type="entry name" value="Nucleotide cyclase"/>
    <property type="match status" value="1"/>
</dbReference>
<reference evidence="6 7" key="1">
    <citation type="submission" date="2019-07" db="EMBL/GenBank/DDBJ databases">
        <title>Tepidimonas sediminis YIM 72259 draft genome.</title>
        <authorList>
            <person name="Da Costa M.S."/>
            <person name="Froufe H.J.C."/>
            <person name="Egas C."/>
            <person name="Albuquerque L."/>
        </authorList>
    </citation>
    <scope>NUCLEOTIDE SEQUENCE [LARGE SCALE GENOMIC DNA]</scope>
    <source>
        <strain evidence="6 7">YIM 72259</strain>
    </source>
</reference>
<evidence type="ECO:0000256" key="2">
    <source>
        <dbReference type="ARBA" id="ARBA00034247"/>
    </source>
</evidence>
<feature type="domain" description="Response regulatory" evidence="4">
    <location>
        <begin position="18"/>
        <end position="133"/>
    </location>
</feature>
<dbReference type="FunFam" id="3.30.70.270:FF:000001">
    <property type="entry name" value="Diguanylate cyclase domain protein"/>
    <property type="match status" value="1"/>
</dbReference>
<dbReference type="Pfam" id="PF00990">
    <property type="entry name" value="GGDEF"/>
    <property type="match status" value="1"/>
</dbReference>
<dbReference type="Gene3D" id="3.40.50.2300">
    <property type="match status" value="1"/>
</dbReference>
<dbReference type="PROSITE" id="PS50110">
    <property type="entry name" value="RESPONSE_REGULATORY"/>
    <property type="match status" value="1"/>
</dbReference>
<dbReference type="SUPFAM" id="SSF52172">
    <property type="entry name" value="CheY-like"/>
    <property type="match status" value="1"/>
</dbReference>
<evidence type="ECO:0000256" key="3">
    <source>
        <dbReference type="PROSITE-ProRule" id="PRU00169"/>
    </source>
</evidence>
<evidence type="ECO:0000313" key="6">
    <source>
        <dbReference type="EMBL" id="TSE24905.1"/>
    </source>
</evidence>
<dbReference type="Pfam" id="PF00072">
    <property type="entry name" value="Response_reg"/>
    <property type="match status" value="1"/>
</dbReference>
<dbReference type="PANTHER" id="PTHR45138">
    <property type="entry name" value="REGULATORY COMPONENTS OF SENSORY TRANSDUCTION SYSTEM"/>
    <property type="match status" value="1"/>
</dbReference>
<dbReference type="PANTHER" id="PTHR45138:SF9">
    <property type="entry name" value="DIGUANYLATE CYCLASE DGCM-RELATED"/>
    <property type="match status" value="1"/>
</dbReference>
<organism evidence="6 7">
    <name type="scientific">Tepidimonas sediminis</name>
    <dbReference type="NCBI Taxonomy" id="2588941"/>
    <lineage>
        <taxon>Bacteria</taxon>
        <taxon>Pseudomonadati</taxon>
        <taxon>Pseudomonadota</taxon>
        <taxon>Betaproteobacteria</taxon>
        <taxon>Burkholderiales</taxon>
        <taxon>Tepidimonas</taxon>
    </lineage>
</organism>
<feature type="modified residue" description="4-aspartylphosphate" evidence="3">
    <location>
        <position position="66"/>
    </location>
</feature>
<dbReference type="GO" id="GO:0005886">
    <property type="term" value="C:plasma membrane"/>
    <property type="evidence" value="ECO:0007669"/>
    <property type="project" value="TreeGrafter"/>
</dbReference>
<dbReference type="Proteomes" id="UP000320225">
    <property type="component" value="Unassembled WGS sequence"/>
</dbReference>
<dbReference type="EC" id="2.7.7.65" evidence="1"/>
<protein>
    <recommendedName>
        <fullName evidence="1">diguanylate cyclase</fullName>
        <ecNumber evidence="1">2.7.7.65</ecNumber>
    </recommendedName>
</protein>
<dbReference type="OrthoDB" id="9813903at2"/>
<keyword evidence="7" id="KW-1185">Reference proteome</keyword>
<dbReference type="GO" id="GO:0000160">
    <property type="term" value="P:phosphorelay signal transduction system"/>
    <property type="evidence" value="ECO:0007669"/>
    <property type="project" value="InterPro"/>
</dbReference>
<keyword evidence="3" id="KW-0597">Phosphoprotein</keyword>
<name>A0A554WMV1_9BURK</name>
<dbReference type="SMART" id="SM00448">
    <property type="entry name" value="REC"/>
    <property type="match status" value="1"/>
</dbReference>
<evidence type="ECO:0000256" key="1">
    <source>
        <dbReference type="ARBA" id="ARBA00012528"/>
    </source>
</evidence>
<dbReference type="InterPro" id="IPR029787">
    <property type="entry name" value="Nucleotide_cyclase"/>
</dbReference>
<comment type="catalytic activity">
    <reaction evidence="2">
        <text>2 GTP = 3',3'-c-di-GMP + 2 diphosphate</text>
        <dbReference type="Rhea" id="RHEA:24898"/>
        <dbReference type="ChEBI" id="CHEBI:33019"/>
        <dbReference type="ChEBI" id="CHEBI:37565"/>
        <dbReference type="ChEBI" id="CHEBI:58805"/>
        <dbReference type="EC" id="2.7.7.65"/>
    </reaction>
</comment>
<dbReference type="InterPro" id="IPR011006">
    <property type="entry name" value="CheY-like_superfamily"/>
</dbReference>
<evidence type="ECO:0000259" key="4">
    <source>
        <dbReference type="PROSITE" id="PS50110"/>
    </source>
</evidence>
<dbReference type="InterPro" id="IPR043128">
    <property type="entry name" value="Rev_trsase/Diguanyl_cyclase"/>
</dbReference>
<dbReference type="InterPro" id="IPR000160">
    <property type="entry name" value="GGDEF_dom"/>
</dbReference>
<evidence type="ECO:0000259" key="5">
    <source>
        <dbReference type="PROSITE" id="PS50887"/>
    </source>
</evidence>
<proteinExistence type="predicted"/>
<dbReference type="InterPro" id="IPR050469">
    <property type="entry name" value="Diguanylate_Cyclase"/>
</dbReference>
<comment type="caution">
    <text evidence="6">The sequence shown here is derived from an EMBL/GenBank/DDBJ whole genome shotgun (WGS) entry which is preliminary data.</text>
</comment>
<dbReference type="GO" id="GO:1902201">
    <property type="term" value="P:negative regulation of bacterial-type flagellum-dependent cell motility"/>
    <property type="evidence" value="ECO:0007669"/>
    <property type="project" value="TreeGrafter"/>
</dbReference>
<feature type="domain" description="GGDEF" evidence="5">
    <location>
        <begin position="176"/>
        <end position="315"/>
    </location>
</feature>
<dbReference type="EMBL" id="VJND01000010">
    <property type="protein sequence ID" value="TSE24905.1"/>
    <property type="molecule type" value="Genomic_DNA"/>
</dbReference>
<sequence>MTGLAEIAAPAWPARKPRLLLVDDQPLHLQVLYRTLSAEHQLFMATSGEQALKVAREQRPDLILLDVVMPDADGFAVLRQLRAQRDTADIPVIFVTAHSGEDIETQCLEAGAVDFIPKPVNPSVVRARVRTHLTLKFQSDLLRALAFIDGLTGVANRRQFDERLSIEWARAQRHGSALSLILVDVDHFKSYNDHYGHQAGDDALRRVAACLREHVRRGTDLVARYGGEEFACLLPDTTAEDARALAQQLLEAVRLLAIPHHHGGIGGVLTASFGVATRAGASRPGWQPAALLGLADAQLYEAKRLGRARVCAAVLGEDAAAG</sequence>
<dbReference type="Gene3D" id="3.30.70.270">
    <property type="match status" value="1"/>
</dbReference>
<evidence type="ECO:0000313" key="7">
    <source>
        <dbReference type="Proteomes" id="UP000320225"/>
    </source>
</evidence>